<proteinExistence type="predicted"/>
<evidence type="ECO:0000313" key="2">
    <source>
        <dbReference type="EMBL" id="UFW90513.1"/>
    </source>
</evidence>
<evidence type="ECO:0000313" key="3">
    <source>
        <dbReference type="Proteomes" id="UP001430990"/>
    </source>
</evidence>
<accession>A0ABY3QWX8</accession>
<dbReference type="NCBIfam" id="TIGR04360">
    <property type="entry name" value="other_trbK"/>
    <property type="match status" value="1"/>
</dbReference>
<dbReference type="InterPro" id="IPR027587">
    <property type="entry name" value="TrbK"/>
</dbReference>
<evidence type="ECO:0000256" key="1">
    <source>
        <dbReference type="SAM" id="MobiDB-lite"/>
    </source>
</evidence>
<dbReference type="RefSeq" id="WP_231144705.1">
    <property type="nucleotide sequence ID" value="NZ_CP088100.1"/>
</dbReference>
<organism evidence="2 3">
    <name type="scientific">Bradyrhizobium barranii</name>
    <dbReference type="NCBI Taxonomy" id="2992140"/>
    <lineage>
        <taxon>Bacteria</taxon>
        <taxon>Pseudomonadati</taxon>
        <taxon>Pseudomonadota</taxon>
        <taxon>Alphaproteobacteria</taxon>
        <taxon>Hyphomicrobiales</taxon>
        <taxon>Nitrobacteraceae</taxon>
        <taxon>Bradyrhizobium</taxon>
    </lineage>
</organism>
<sequence length="113" mass="11851">MLVAAVGVLLAAAYAIQLRGWEGSSSPATAEETTSVDGSDVASCRSVTANDTMGYQHCLRIWADNRRRFFGHKNGPVGFEPGNLAASPGSAKKDQSRISQGYPSLAIPEAGKP</sequence>
<dbReference type="EMBL" id="CP088100">
    <property type="protein sequence ID" value="UFW90513.1"/>
    <property type="molecule type" value="Genomic_DNA"/>
</dbReference>
<dbReference type="Proteomes" id="UP001430990">
    <property type="component" value="Chromosome"/>
</dbReference>
<keyword evidence="3" id="KW-1185">Reference proteome</keyword>
<gene>
    <name evidence="2" type="primary">trbK-alt</name>
    <name evidence="2" type="ORF">BjapCC829_19050</name>
</gene>
<name>A0ABY3QWX8_9BRAD</name>
<feature type="region of interest" description="Disordered" evidence="1">
    <location>
        <begin position="74"/>
        <end position="113"/>
    </location>
</feature>
<reference evidence="2" key="1">
    <citation type="submission" date="2021-11" db="EMBL/GenBank/DDBJ databases">
        <title>Australian commercial rhizobial inoculants.</title>
        <authorList>
            <person name="Kohlmeier M.G."/>
            <person name="O'Hara G.W."/>
            <person name="Colombi E."/>
            <person name="Ramsay J.P."/>
            <person name="Terpolilli J."/>
        </authorList>
    </citation>
    <scope>NUCLEOTIDE SEQUENCE</scope>
    <source>
        <strain evidence="2">CC829</strain>
    </source>
</reference>
<dbReference type="Pfam" id="PF20084">
    <property type="entry name" value="TrbK"/>
    <property type="match status" value="1"/>
</dbReference>
<protein>
    <submittedName>
        <fullName evidence="2">Entry exclusion protein TrbK-alt</fullName>
    </submittedName>
</protein>